<dbReference type="InterPro" id="IPR034154">
    <property type="entry name" value="TOPRIM_DnaG/twinkle"/>
</dbReference>
<dbReference type="Pfam" id="PF19898">
    <property type="entry name" value="DUF6371"/>
    <property type="match status" value="1"/>
</dbReference>
<evidence type="ECO:0000259" key="3">
    <source>
        <dbReference type="SMART" id="SM00382"/>
    </source>
</evidence>
<evidence type="ECO:0000256" key="2">
    <source>
        <dbReference type="SAM" id="MobiDB-lite"/>
    </source>
</evidence>
<dbReference type="SUPFAM" id="SSF56731">
    <property type="entry name" value="DNA primase core"/>
    <property type="match status" value="1"/>
</dbReference>
<accession>A0ABQ6CBT7</accession>
<evidence type="ECO:0000313" key="5">
    <source>
        <dbReference type="Proteomes" id="UP001156882"/>
    </source>
</evidence>
<dbReference type="Pfam" id="PF13481">
    <property type="entry name" value="AAA_25"/>
    <property type="match status" value="1"/>
</dbReference>
<evidence type="ECO:0000256" key="1">
    <source>
        <dbReference type="ARBA" id="ARBA00023125"/>
    </source>
</evidence>
<organism evidence="4 5">
    <name type="scientific">Labrys miyagiensis</name>
    <dbReference type="NCBI Taxonomy" id="346912"/>
    <lineage>
        <taxon>Bacteria</taxon>
        <taxon>Pseudomonadati</taxon>
        <taxon>Pseudomonadota</taxon>
        <taxon>Alphaproteobacteria</taxon>
        <taxon>Hyphomicrobiales</taxon>
        <taxon>Xanthobacteraceae</taxon>
        <taxon>Labrys</taxon>
    </lineage>
</organism>
<dbReference type="Gene3D" id="3.40.1360.10">
    <property type="match status" value="1"/>
</dbReference>
<dbReference type="InterPro" id="IPR045951">
    <property type="entry name" value="DUF6371"/>
</dbReference>
<dbReference type="InterPro" id="IPR027417">
    <property type="entry name" value="P-loop_NTPase"/>
</dbReference>
<keyword evidence="5" id="KW-1185">Reference proteome</keyword>
<dbReference type="Proteomes" id="UP001156882">
    <property type="component" value="Unassembled WGS sequence"/>
</dbReference>
<proteinExistence type="predicted"/>
<keyword evidence="1" id="KW-0238">DNA-binding</keyword>
<feature type="region of interest" description="Disordered" evidence="2">
    <location>
        <begin position="482"/>
        <end position="520"/>
    </location>
</feature>
<comment type="caution">
    <text evidence="4">The sequence shown here is derived from an EMBL/GenBank/DDBJ whole genome shotgun (WGS) entry which is preliminary data.</text>
</comment>
<dbReference type="InterPro" id="IPR003593">
    <property type="entry name" value="AAA+_ATPase"/>
</dbReference>
<feature type="compositionally biased region" description="Basic and acidic residues" evidence="2">
    <location>
        <begin position="482"/>
        <end position="494"/>
    </location>
</feature>
<gene>
    <name evidence="4" type="ORF">GCM10007874_02990</name>
</gene>
<dbReference type="Gene3D" id="3.40.50.300">
    <property type="entry name" value="P-loop containing nucleotide triphosphate hydrolases"/>
    <property type="match status" value="1"/>
</dbReference>
<dbReference type="EMBL" id="BSPC01000005">
    <property type="protein sequence ID" value="GLS17284.1"/>
    <property type="molecule type" value="Genomic_DNA"/>
</dbReference>
<feature type="region of interest" description="Disordered" evidence="2">
    <location>
        <begin position="79"/>
        <end position="98"/>
    </location>
</feature>
<dbReference type="InterPro" id="IPR036390">
    <property type="entry name" value="WH_DNA-bd_sf"/>
</dbReference>
<evidence type="ECO:0000313" key="4">
    <source>
        <dbReference type="EMBL" id="GLS17284.1"/>
    </source>
</evidence>
<dbReference type="RefSeq" id="WP_284310110.1">
    <property type="nucleotide sequence ID" value="NZ_BSPC01000005.1"/>
</dbReference>
<protein>
    <recommendedName>
        <fullName evidence="3">AAA+ ATPase domain-containing protein</fullName>
    </recommendedName>
</protein>
<dbReference type="SUPFAM" id="SSF52540">
    <property type="entry name" value="P-loop containing nucleoside triphosphate hydrolases"/>
    <property type="match status" value="1"/>
</dbReference>
<dbReference type="SMART" id="SM00382">
    <property type="entry name" value="AAA"/>
    <property type="match status" value="1"/>
</dbReference>
<name>A0ABQ6CBT7_9HYPH</name>
<reference evidence="5" key="1">
    <citation type="journal article" date="2019" name="Int. J. Syst. Evol. Microbiol.">
        <title>The Global Catalogue of Microorganisms (GCM) 10K type strain sequencing project: providing services to taxonomists for standard genome sequencing and annotation.</title>
        <authorList>
            <consortium name="The Broad Institute Genomics Platform"/>
            <consortium name="The Broad Institute Genome Sequencing Center for Infectious Disease"/>
            <person name="Wu L."/>
            <person name="Ma J."/>
        </authorList>
    </citation>
    <scope>NUCLEOTIDE SEQUENCE [LARGE SCALE GENOMIC DNA]</scope>
    <source>
        <strain evidence="5">NBRC 101365</strain>
    </source>
</reference>
<dbReference type="SUPFAM" id="SSF46785">
    <property type="entry name" value="Winged helix' DNA-binding domain"/>
    <property type="match status" value="1"/>
</dbReference>
<dbReference type="CDD" id="cd01029">
    <property type="entry name" value="TOPRIM_primases"/>
    <property type="match status" value="1"/>
</dbReference>
<feature type="domain" description="AAA+ ATPase" evidence="3">
    <location>
        <begin position="324"/>
        <end position="505"/>
    </location>
</feature>
<sequence>MALGLTAEAIAYALEKPSRSGRGFVACCPAHDDKKPSLYLADGADGGLIRKCRAGCSTAEVDEALKRLGLWEPRPIDRTERKKGRVPSPDFNSAQIVPEAAPPPDWRKIFGREPTKVYSYRNEAGALLHFVARFDESDGRKDFRPLVWTHNGTGDGKWLSRAYNSPRPLYGLVDLAEAPGKPVLIVEGEKAADAARSIFPECVVLSWSGGAGAVNKADWRPLKGRQVTLWPDNDDAGRAAMSQVAITLRAVGAQRVVLVPVPKDNLPEKWDLADHAPSVVDLDALLAAATDANPGLRAHILTSQQLKALHVPDRDWIVRPFLSTSSLNMIYAARGIGKTWLALSVAIAVAYGTDFVCYQVPKSRIVLYIDGEMALADLKSRVSALDPGDSENLLLLPSERLFLSDKPLNINAEEDQKRIAEVLVALSKEGRRPDLIILDNLSSLSAGIDENDNTALDSLLRWLTNLRHQGYAILLVHHAGKSGDQRGASRREDLLDTSIKLSRPEVPTQRKRSDERNEDEYDRTGAYFKLEFPKTRNIRPMPDELAMSLIPGEDGLLIWKTSENLTATAADKLLRTIARRHPRTQADLSEKAGLTAGRISQLCKELRERGDLSEDLSITREGRQRLIEIWPDLETELFRQDDFPI</sequence>